<dbReference type="RefSeq" id="XP_003851702.1">
    <property type="nucleotide sequence ID" value="XM_003851654.1"/>
</dbReference>
<keyword evidence="3" id="KW-1185">Reference proteome</keyword>
<protein>
    <recommendedName>
        <fullName evidence="1">MOSC domain-containing protein</fullName>
    </recommendedName>
</protein>
<gene>
    <name evidence="2" type="ORF">MYCGRDRAFT_43539</name>
</gene>
<dbReference type="SUPFAM" id="SSF50800">
    <property type="entry name" value="PK beta-barrel domain-like"/>
    <property type="match status" value="1"/>
</dbReference>
<dbReference type="InterPro" id="IPR011037">
    <property type="entry name" value="Pyrv_Knase-like_insert_dom_sf"/>
</dbReference>
<evidence type="ECO:0000313" key="2">
    <source>
        <dbReference type="EMBL" id="EGP86678.1"/>
    </source>
</evidence>
<dbReference type="SUPFAM" id="SSF141673">
    <property type="entry name" value="MOSC N-terminal domain-like"/>
    <property type="match status" value="1"/>
</dbReference>
<dbReference type="STRING" id="336722.F9XEG5"/>
<dbReference type="PANTHER" id="PTHR14237:SF34">
    <property type="entry name" value="MOSC DOMAIN PROTEIN (AFU_ORTHOLOGUE AFUA_2G07820)"/>
    <property type="match status" value="1"/>
</dbReference>
<dbReference type="GO" id="GO:0030151">
    <property type="term" value="F:molybdenum ion binding"/>
    <property type="evidence" value="ECO:0007669"/>
    <property type="project" value="InterPro"/>
</dbReference>
<dbReference type="PROSITE" id="PS51340">
    <property type="entry name" value="MOSC"/>
    <property type="match status" value="1"/>
</dbReference>
<dbReference type="eggNOG" id="KOG2362">
    <property type="taxonomic scope" value="Eukaryota"/>
</dbReference>
<dbReference type="GO" id="GO:0003824">
    <property type="term" value="F:catalytic activity"/>
    <property type="evidence" value="ECO:0007669"/>
    <property type="project" value="InterPro"/>
</dbReference>
<dbReference type="EMBL" id="CM001201">
    <property type="protein sequence ID" value="EGP86678.1"/>
    <property type="molecule type" value="Genomic_DNA"/>
</dbReference>
<dbReference type="GO" id="GO:0030170">
    <property type="term" value="F:pyridoxal phosphate binding"/>
    <property type="evidence" value="ECO:0007669"/>
    <property type="project" value="InterPro"/>
</dbReference>
<dbReference type="Pfam" id="PF03476">
    <property type="entry name" value="MOSC_N"/>
    <property type="match status" value="1"/>
</dbReference>
<dbReference type="GeneID" id="13401855"/>
<organism evidence="2 3">
    <name type="scientific">Zymoseptoria tritici (strain CBS 115943 / IPO323)</name>
    <name type="common">Speckled leaf blotch fungus</name>
    <name type="synonym">Septoria tritici</name>
    <dbReference type="NCBI Taxonomy" id="336722"/>
    <lineage>
        <taxon>Eukaryota</taxon>
        <taxon>Fungi</taxon>
        <taxon>Dikarya</taxon>
        <taxon>Ascomycota</taxon>
        <taxon>Pezizomycotina</taxon>
        <taxon>Dothideomycetes</taxon>
        <taxon>Dothideomycetidae</taxon>
        <taxon>Mycosphaerellales</taxon>
        <taxon>Mycosphaerellaceae</taxon>
        <taxon>Zymoseptoria</taxon>
    </lineage>
</organism>
<dbReference type="KEGG" id="ztr:MYCGRDRAFT_43539"/>
<dbReference type="AlphaFoldDB" id="F9XEG5"/>
<evidence type="ECO:0000313" key="3">
    <source>
        <dbReference type="Proteomes" id="UP000008062"/>
    </source>
</evidence>
<proteinExistence type="predicted"/>
<dbReference type="OMA" id="PHFPEMA"/>
<accession>F9XEG5</accession>
<feature type="domain" description="MOSC" evidence="1">
    <location>
        <begin position="167"/>
        <end position="323"/>
    </location>
</feature>
<dbReference type="PANTHER" id="PTHR14237">
    <property type="entry name" value="MOLYBDOPTERIN COFACTOR SULFURASE MOSC"/>
    <property type="match status" value="1"/>
</dbReference>
<dbReference type="InterPro" id="IPR005302">
    <property type="entry name" value="MoCF_Sase_C"/>
</dbReference>
<dbReference type="Proteomes" id="UP000008062">
    <property type="component" value="Chromosome 6"/>
</dbReference>
<evidence type="ECO:0000259" key="1">
    <source>
        <dbReference type="PROSITE" id="PS51340"/>
    </source>
</evidence>
<dbReference type="OrthoDB" id="17255at2759"/>
<dbReference type="Pfam" id="PF03473">
    <property type="entry name" value="MOSC"/>
    <property type="match status" value="1"/>
</dbReference>
<sequence>MKVSKIIVYPIKALRAVELEEAEVTKEGFPNDRRFMILHVTKDKDGNTEYKNVHVAHYPESVLFFPSLNTAAGTMTVTYKPPQGESKTIDIPLRPDISDLSTINIEMHKSPTKAYQMPQEYSEWFSTCYAKEVILVYLGEHLRPVLMSSTQPPQTSNNSATGWLSSITSTAAAYLPTSISNSLPSPGITFADCAPYLVASETSMDDLQTRLESEKMDIIKFRPNIIVSGADEAWEEDFWSELTIGNATKIECVHNCGRCKSVNIDYETGQPGTTEQGSMLKKMQKDRRVDAGVKYSPIFGRYSFLGEGCEGEVVRVGDEVVVSRRNEERTKFGEFDLFSICPMLHASSRSMLWIQSLTVCQ</sequence>
<dbReference type="InterPro" id="IPR005303">
    <property type="entry name" value="MOCOS_middle"/>
</dbReference>
<dbReference type="InParanoid" id="F9XEG5"/>
<dbReference type="HOGENOM" id="CLU_028286_3_0_1"/>
<name>F9XEG5_ZYMTI</name>
<reference evidence="2 3" key="1">
    <citation type="journal article" date="2011" name="PLoS Genet.">
        <title>Finished genome of the fungal wheat pathogen Mycosphaerella graminicola reveals dispensome structure, chromosome plasticity, and stealth pathogenesis.</title>
        <authorList>
            <person name="Goodwin S.B."/>
            <person name="Ben M'barek S."/>
            <person name="Dhillon B."/>
            <person name="Wittenberg A.H.J."/>
            <person name="Crane C.F."/>
            <person name="Hane J.K."/>
            <person name="Foster A.J."/>
            <person name="Van der Lee T.A.J."/>
            <person name="Grimwood J."/>
            <person name="Aerts A."/>
            <person name="Antoniw J."/>
            <person name="Bailey A."/>
            <person name="Bluhm B."/>
            <person name="Bowler J."/>
            <person name="Bristow J."/>
            <person name="van der Burgt A."/>
            <person name="Canto-Canche B."/>
            <person name="Churchill A.C.L."/>
            <person name="Conde-Ferraez L."/>
            <person name="Cools H.J."/>
            <person name="Coutinho P.M."/>
            <person name="Csukai M."/>
            <person name="Dehal P."/>
            <person name="De Wit P."/>
            <person name="Donzelli B."/>
            <person name="van de Geest H.C."/>
            <person name="van Ham R.C.H.J."/>
            <person name="Hammond-Kosack K.E."/>
            <person name="Henrissat B."/>
            <person name="Kilian A."/>
            <person name="Kobayashi A.K."/>
            <person name="Koopmann E."/>
            <person name="Kourmpetis Y."/>
            <person name="Kuzniar A."/>
            <person name="Lindquist E."/>
            <person name="Lombard V."/>
            <person name="Maliepaard C."/>
            <person name="Martins N."/>
            <person name="Mehrabi R."/>
            <person name="Nap J.P.H."/>
            <person name="Ponomarenko A."/>
            <person name="Rudd J.J."/>
            <person name="Salamov A."/>
            <person name="Schmutz J."/>
            <person name="Schouten H.J."/>
            <person name="Shapiro H."/>
            <person name="Stergiopoulos I."/>
            <person name="Torriani S.F.F."/>
            <person name="Tu H."/>
            <person name="de Vries R.P."/>
            <person name="Waalwijk C."/>
            <person name="Ware S.B."/>
            <person name="Wiebenga A."/>
            <person name="Zwiers L.-H."/>
            <person name="Oliver R.P."/>
            <person name="Grigoriev I.V."/>
            <person name="Kema G.H.J."/>
        </authorList>
    </citation>
    <scope>NUCLEOTIDE SEQUENCE [LARGE SCALE GENOMIC DNA]</scope>
    <source>
        <strain evidence="3">CBS 115943 / IPO323</strain>
    </source>
</reference>